<organism evidence="1 2">
    <name type="scientific">Alloscardovia omnicolens F0580</name>
    <dbReference type="NCBI Taxonomy" id="1321816"/>
    <lineage>
        <taxon>Bacteria</taxon>
        <taxon>Bacillati</taxon>
        <taxon>Actinomycetota</taxon>
        <taxon>Actinomycetes</taxon>
        <taxon>Bifidobacteriales</taxon>
        <taxon>Bifidobacteriaceae</taxon>
        <taxon>Alloscardovia</taxon>
    </lineage>
</organism>
<evidence type="ECO:0000313" key="1">
    <source>
        <dbReference type="EMBL" id="ERH29740.1"/>
    </source>
</evidence>
<dbReference type="Proteomes" id="UP000016519">
    <property type="component" value="Unassembled WGS sequence"/>
</dbReference>
<dbReference type="AlphaFoldDB" id="U1QQD6"/>
<dbReference type="PATRIC" id="fig|1321816.3.peg.1358"/>
<accession>U1QQD6</accession>
<evidence type="ECO:0008006" key="3">
    <source>
        <dbReference type="Google" id="ProtNLM"/>
    </source>
</evidence>
<dbReference type="HOGENOM" id="CLU_1881385_0_0_11"/>
<keyword evidence="2" id="KW-1185">Reference proteome</keyword>
<comment type="caution">
    <text evidence="1">The sequence shown here is derived from an EMBL/GenBank/DDBJ whole genome shotgun (WGS) entry which is preliminary data.</text>
</comment>
<dbReference type="EMBL" id="AWSI01000041">
    <property type="protein sequence ID" value="ERH29740.1"/>
    <property type="molecule type" value="Genomic_DNA"/>
</dbReference>
<evidence type="ECO:0000313" key="2">
    <source>
        <dbReference type="Proteomes" id="UP000016519"/>
    </source>
</evidence>
<reference evidence="1 2" key="1">
    <citation type="submission" date="2013-08" db="EMBL/GenBank/DDBJ databases">
        <authorList>
            <person name="Weinstock G."/>
            <person name="Sodergren E."/>
            <person name="Wylie T."/>
            <person name="Fulton L."/>
            <person name="Fulton R."/>
            <person name="Fronick C."/>
            <person name="O'Laughlin M."/>
            <person name="Godfrey J."/>
            <person name="Miner T."/>
            <person name="Herter B."/>
            <person name="Appelbaum E."/>
            <person name="Cordes M."/>
            <person name="Lek S."/>
            <person name="Wollam A."/>
            <person name="Pepin K.H."/>
            <person name="Palsikar V.B."/>
            <person name="Mitreva M."/>
            <person name="Wilson R.K."/>
        </authorList>
    </citation>
    <scope>NUCLEOTIDE SEQUENCE [LARGE SCALE GENOMIC DNA]</scope>
    <source>
        <strain evidence="1 2">F0580</strain>
    </source>
</reference>
<sequence length="135" mass="15186">MQSLTRPQDAEWLLAQEITRLAHVDASANQSTNISGKKPYVWVFQTGCTPVTSVSWQHDFSIDIWAGKDDDYSQVTDVARTIAGYLASLSLQSGEYAWHAPDVMNMYPNPDPQRPHVPRVTLTYSVQLRGESIDF</sequence>
<proteinExistence type="predicted"/>
<name>U1QQD6_9BIFI</name>
<protein>
    <recommendedName>
        <fullName evidence="3">Tail terminator</fullName>
    </recommendedName>
</protein>
<gene>
    <name evidence="1" type="ORF">HMPREF9244_01540</name>
</gene>
<dbReference type="GeneID" id="35867931"/>
<dbReference type="RefSeq" id="WP_021618651.1">
    <property type="nucleotide sequence ID" value="NZ_KE952646.1"/>
</dbReference>